<dbReference type="EMBL" id="CM003142">
    <property type="protein sequence ID" value="KIS70280.1"/>
    <property type="molecule type" value="Genomic_DNA"/>
</dbReference>
<keyword evidence="2" id="KW-1185">Reference proteome</keyword>
<accession>A0A0D1E785</accession>
<dbReference type="RefSeq" id="XP_011387522.1">
    <property type="nucleotide sequence ID" value="XM_011389220.1"/>
</dbReference>
<reference evidence="1 2" key="1">
    <citation type="journal article" date="2006" name="Nature">
        <title>Insights from the genome of the biotrophic fungal plant pathogen Ustilago maydis.</title>
        <authorList>
            <person name="Kamper J."/>
            <person name="Kahmann R."/>
            <person name="Bolker M."/>
            <person name="Ma L.J."/>
            <person name="Brefort T."/>
            <person name="Saville B.J."/>
            <person name="Banuett F."/>
            <person name="Kronstad J.W."/>
            <person name="Gold S.E."/>
            <person name="Muller O."/>
            <person name="Perlin M.H."/>
            <person name="Wosten H.A."/>
            <person name="de Vries R."/>
            <person name="Ruiz-Herrera J."/>
            <person name="Reynaga-Pena C.G."/>
            <person name="Snetselaar K."/>
            <person name="McCann M."/>
            <person name="Perez-Martin J."/>
            <person name="Feldbrugge M."/>
            <person name="Basse C.W."/>
            <person name="Steinberg G."/>
            <person name="Ibeas J.I."/>
            <person name="Holloman W."/>
            <person name="Guzman P."/>
            <person name="Farman M."/>
            <person name="Stajich J.E."/>
            <person name="Sentandreu R."/>
            <person name="Gonzalez-Prieto J.M."/>
            <person name="Kennell J.C."/>
            <person name="Molina L."/>
            <person name="Schirawski J."/>
            <person name="Mendoza-Mendoza A."/>
            <person name="Greilinger D."/>
            <person name="Munch K."/>
            <person name="Rossel N."/>
            <person name="Scherer M."/>
            <person name="Vranes M."/>
            <person name="Ladendorf O."/>
            <person name="Vincon V."/>
            <person name="Fuchs U."/>
            <person name="Sandrock B."/>
            <person name="Meng S."/>
            <person name="Ho E.C."/>
            <person name="Cahill M.J."/>
            <person name="Boyce K.J."/>
            <person name="Klose J."/>
            <person name="Klosterman S.J."/>
            <person name="Deelstra H.J."/>
            <person name="Ortiz-Castellanos L."/>
            <person name="Li W."/>
            <person name="Sanchez-Alonso P."/>
            <person name="Schreier P.H."/>
            <person name="Hauser-Hahn I."/>
            <person name="Vaupel M."/>
            <person name="Koopmann E."/>
            <person name="Friedrich G."/>
            <person name="Voss H."/>
            <person name="Schluter T."/>
            <person name="Margolis J."/>
            <person name="Platt D."/>
            <person name="Swimmer C."/>
            <person name="Gnirke A."/>
            <person name="Chen F."/>
            <person name="Vysotskaia V."/>
            <person name="Mannhaupt G."/>
            <person name="Guldener U."/>
            <person name="Munsterkotter M."/>
            <person name="Haase D."/>
            <person name="Oesterheld M."/>
            <person name="Mewes H.W."/>
            <person name="Mauceli E.W."/>
            <person name="DeCaprio D."/>
            <person name="Wade C.M."/>
            <person name="Butler J."/>
            <person name="Young S."/>
            <person name="Jaffe D.B."/>
            <person name="Calvo S."/>
            <person name="Nusbaum C."/>
            <person name="Galagan J."/>
            <person name="Birren B.W."/>
        </authorList>
    </citation>
    <scope>NUCLEOTIDE SEQUENCE [LARGE SCALE GENOMIC DNA]</scope>
    <source>
        <strain evidence="2">DSM 14603 / FGSC 9021 / UM521</strain>
    </source>
</reference>
<proteinExistence type="predicted"/>
<dbReference type="InParanoid" id="A0A0D1E785"/>
<dbReference type="KEGG" id="uma:UMAG_01455"/>
<dbReference type="AlphaFoldDB" id="A0A0D1E785"/>
<dbReference type="GeneID" id="23562470"/>
<evidence type="ECO:0000313" key="2">
    <source>
        <dbReference type="Proteomes" id="UP000000561"/>
    </source>
</evidence>
<protein>
    <submittedName>
        <fullName evidence="1">Uncharacterized protein</fullName>
    </submittedName>
</protein>
<evidence type="ECO:0000313" key="1">
    <source>
        <dbReference type="EMBL" id="KIS70280.1"/>
    </source>
</evidence>
<dbReference type="Proteomes" id="UP000000561">
    <property type="component" value="Chromosome 3"/>
</dbReference>
<sequence length="196" mass="22146">MGVKKLCDIEGVDRFKSKWHPTTHSAMSVSVLCRVRCGAIAFPRQPVYLTVVQANLDFRKPNCDDCDWDHDERCYAKYVPRQISFTIYPTQSNTSQRRLSTVEIRRGDEKRLVSSAALTMWTHHVDMSLVNLKSSQPSHPSIAQSDMDIVPTVHLGRGTITSCNMCTIAAEQSRIGWRQNGVITNRTCSALCSLDW</sequence>
<name>A0A0D1E785_MYCMD</name>
<organism evidence="1 2">
    <name type="scientific">Mycosarcoma maydis</name>
    <name type="common">Corn smut fungus</name>
    <name type="synonym">Ustilago maydis</name>
    <dbReference type="NCBI Taxonomy" id="5270"/>
    <lineage>
        <taxon>Eukaryota</taxon>
        <taxon>Fungi</taxon>
        <taxon>Dikarya</taxon>
        <taxon>Basidiomycota</taxon>
        <taxon>Ustilaginomycotina</taxon>
        <taxon>Ustilaginomycetes</taxon>
        <taxon>Ustilaginales</taxon>
        <taxon>Ustilaginaceae</taxon>
        <taxon>Mycosarcoma</taxon>
    </lineage>
</organism>
<gene>
    <name evidence="1" type="ORF">UMAG_01455</name>
</gene>
<dbReference type="VEuPathDB" id="FungiDB:UMAG_01455"/>